<dbReference type="Proteomes" id="UP000294911">
    <property type="component" value="Unassembled WGS sequence"/>
</dbReference>
<dbReference type="EMBL" id="SLXQ01000001">
    <property type="protein sequence ID" value="TCP57011.1"/>
    <property type="molecule type" value="Genomic_DNA"/>
</dbReference>
<protein>
    <submittedName>
        <fullName evidence="1">Uncharacterized protein</fullName>
    </submittedName>
</protein>
<accession>A0A4R2RBC5</accession>
<name>A0A4R2RBC5_9PSEU</name>
<gene>
    <name evidence="1" type="ORF">EV191_101963</name>
</gene>
<organism evidence="1 2">
    <name type="scientific">Tamaricihabitans halophyticus</name>
    <dbReference type="NCBI Taxonomy" id="1262583"/>
    <lineage>
        <taxon>Bacteria</taxon>
        <taxon>Bacillati</taxon>
        <taxon>Actinomycetota</taxon>
        <taxon>Actinomycetes</taxon>
        <taxon>Pseudonocardiales</taxon>
        <taxon>Pseudonocardiaceae</taxon>
        <taxon>Tamaricihabitans</taxon>
    </lineage>
</organism>
<comment type="caution">
    <text evidence="1">The sequence shown here is derived from an EMBL/GenBank/DDBJ whole genome shotgun (WGS) entry which is preliminary data.</text>
</comment>
<evidence type="ECO:0000313" key="1">
    <source>
        <dbReference type="EMBL" id="TCP57011.1"/>
    </source>
</evidence>
<dbReference type="OrthoDB" id="3697269at2"/>
<dbReference type="AlphaFoldDB" id="A0A4R2RBC5"/>
<reference evidence="1 2" key="1">
    <citation type="submission" date="2019-03" db="EMBL/GenBank/DDBJ databases">
        <title>Genomic Encyclopedia of Type Strains, Phase IV (KMG-IV): sequencing the most valuable type-strain genomes for metagenomic binning, comparative biology and taxonomic classification.</title>
        <authorList>
            <person name="Goeker M."/>
        </authorList>
    </citation>
    <scope>NUCLEOTIDE SEQUENCE [LARGE SCALE GENOMIC DNA]</scope>
    <source>
        <strain evidence="1 2">DSM 45765</strain>
    </source>
</reference>
<sequence length="85" mass="9077">MSDPRPALVLHVPGASEPLMFAVSDAQAETLRGELDQFVALGKTKTLALANESTVIVNFAHVVTAHIDVVPRLASVYGTPPRKNE</sequence>
<proteinExistence type="predicted"/>
<keyword evidence="2" id="KW-1185">Reference proteome</keyword>
<evidence type="ECO:0000313" key="2">
    <source>
        <dbReference type="Proteomes" id="UP000294911"/>
    </source>
</evidence>
<dbReference type="RefSeq" id="WP_132875539.1">
    <property type="nucleotide sequence ID" value="NZ_SLXQ01000001.1"/>
</dbReference>